<dbReference type="GeneID" id="19176853"/>
<keyword evidence="3" id="KW-1185">Reference proteome</keyword>
<dbReference type="STRING" id="1182544.W9WU26"/>
<protein>
    <recommendedName>
        <fullName evidence="4">BZIP domain-containing protein</fullName>
    </recommendedName>
</protein>
<feature type="compositionally biased region" description="Basic and acidic residues" evidence="1">
    <location>
        <begin position="243"/>
        <end position="255"/>
    </location>
</feature>
<proteinExistence type="predicted"/>
<dbReference type="CDD" id="cd14688">
    <property type="entry name" value="bZIP_YAP"/>
    <property type="match status" value="1"/>
</dbReference>
<gene>
    <name evidence="2" type="ORF">A1O7_02244</name>
</gene>
<dbReference type="Proteomes" id="UP000019473">
    <property type="component" value="Unassembled WGS sequence"/>
</dbReference>
<dbReference type="SUPFAM" id="SSF57959">
    <property type="entry name" value="Leucine zipper domain"/>
    <property type="match status" value="1"/>
</dbReference>
<organism evidence="2 3">
    <name type="scientific">Cladophialophora yegresii CBS 114405</name>
    <dbReference type="NCBI Taxonomy" id="1182544"/>
    <lineage>
        <taxon>Eukaryota</taxon>
        <taxon>Fungi</taxon>
        <taxon>Dikarya</taxon>
        <taxon>Ascomycota</taxon>
        <taxon>Pezizomycotina</taxon>
        <taxon>Eurotiomycetes</taxon>
        <taxon>Chaetothyriomycetidae</taxon>
        <taxon>Chaetothyriales</taxon>
        <taxon>Herpotrichiellaceae</taxon>
        <taxon>Cladophialophora</taxon>
    </lineage>
</organism>
<feature type="region of interest" description="Disordered" evidence="1">
    <location>
        <begin position="240"/>
        <end position="316"/>
    </location>
</feature>
<dbReference type="PANTHER" id="PTHR40618:SF1">
    <property type="entry name" value="B-ZIP TRANSCRIPTION FACTOR (EUROFUNG)"/>
    <property type="match status" value="1"/>
</dbReference>
<dbReference type="eggNOG" id="ENOG502S6P7">
    <property type="taxonomic scope" value="Eukaryota"/>
</dbReference>
<reference evidence="2 3" key="1">
    <citation type="submission" date="2013-03" db="EMBL/GenBank/DDBJ databases">
        <title>The Genome Sequence of Cladophialophora yegresii CBS 114405.</title>
        <authorList>
            <consortium name="The Broad Institute Genomics Platform"/>
            <person name="Cuomo C."/>
            <person name="de Hoog S."/>
            <person name="Gorbushina A."/>
            <person name="Walker B."/>
            <person name="Young S.K."/>
            <person name="Zeng Q."/>
            <person name="Gargeya S."/>
            <person name="Fitzgerald M."/>
            <person name="Haas B."/>
            <person name="Abouelleil A."/>
            <person name="Allen A.W."/>
            <person name="Alvarado L."/>
            <person name="Arachchi H.M."/>
            <person name="Berlin A.M."/>
            <person name="Chapman S.B."/>
            <person name="Gainer-Dewar J."/>
            <person name="Goldberg J."/>
            <person name="Griggs A."/>
            <person name="Gujja S."/>
            <person name="Hansen M."/>
            <person name="Howarth C."/>
            <person name="Imamovic A."/>
            <person name="Ireland A."/>
            <person name="Larimer J."/>
            <person name="McCowan C."/>
            <person name="Murphy C."/>
            <person name="Pearson M."/>
            <person name="Poon T.W."/>
            <person name="Priest M."/>
            <person name="Roberts A."/>
            <person name="Saif S."/>
            <person name="Shea T."/>
            <person name="Sisk P."/>
            <person name="Sykes S."/>
            <person name="Wortman J."/>
            <person name="Nusbaum C."/>
            <person name="Birren B."/>
        </authorList>
    </citation>
    <scope>NUCLEOTIDE SEQUENCE [LARGE SCALE GENOMIC DNA]</scope>
    <source>
        <strain evidence="2 3">CBS 114405</strain>
    </source>
</reference>
<evidence type="ECO:0000313" key="2">
    <source>
        <dbReference type="EMBL" id="EXJ61814.1"/>
    </source>
</evidence>
<dbReference type="InterPro" id="IPR046347">
    <property type="entry name" value="bZIP_sf"/>
</dbReference>
<feature type="compositionally biased region" description="Low complexity" evidence="1">
    <location>
        <begin position="90"/>
        <end position="100"/>
    </location>
</feature>
<dbReference type="HOGENOM" id="CLU_013452_0_0_1"/>
<dbReference type="GO" id="GO:0003700">
    <property type="term" value="F:DNA-binding transcription factor activity"/>
    <property type="evidence" value="ECO:0007669"/>
    <property type="project" value="InterPro"/>
</dbReference>
<feature type="region of interest" description="Disordered" evidence="1">
    <location>
        <begin position="544"/>
        <end position="564"/>
    </location>
</feature>
<dbReference type="OrthoDB" id="545169at2759"/>
<feature type="region of interest" description="Disordered" evidence="1">
    <location>
        <begin position="90"/>
        <end position="149"/>
    </location>
</feature>
<feature type="compositionally biased region" description="Basic and acidic residues" evidence="1">
    <location>
        <begin position="126"/>
        <end position="149"/>
    </location>
</feature>
<dbReference type="VEuPathDB" id="FungiDB:A1O7_02244"/>
<sequence>MPMHAFTKQPYGDRAYSSLGSILDNPTHLLMSSQAVERPVGGDLDILSASRYPQGLMQPYDEIEEQNPRKRKATTSMDQLYGGIVLAGSAASGSNRSSSAEQDTPSTQKKAKSIKRASTNEGDEQAMEKKQRGRPRLDTHDETAADRRRTQIRLAQRAYRHRKETTISALKQKVTALQNTIEQMNKTFLTLHDNMVDAGILASHYALARQLQSATEEFVALSKIASPESDDEEEAAIAALTRGEGKTSPEAGEKRNNRRGSGPKDAKLSSSTTKSSTKKADVRRAVSFNDRGSPDAEADMEQSRATSQQPDDTFLAPPQTAWTMDDSNIHGLNDVLSFHTTIPETVLYDDPYEKLVVERPLNPPNRPQGSSYTYSFQETTFARRLHRMCLERAFRTLTSPNIDPAYIKRVFRFTFCFSNRRRMLQRFQEMLKRRAGESLENWNVPFFHIGGAGTHFPRRDDDGNPIFPPNMVSPAKAFGPQPYVEAETPRLEASMQEMLDNIGFGGVWFDSHDVEEYLKTKGLYLTGQSSFVEVDPAVLSLVRSTSATTSDGTSTSDRSPLENALRTPSPLLLADERFPDPFIAQHDLSSELYAPLQTAATTTTRVATARLFPPATSRAETPKSTNGDDDIWEASFPFPGAPPTFSDLLGSRRQTPLTFDVEMFLERMVEDGACLGRAPGFRKAAIDEALVASLQEGF</sequence>
<dbReference type="EMBL" id="AMGW01000002">
    <property type="protein sequence ID" value="EXJ61814.1"/>
    <property type="molecule type" value="Genomic_DNA"/>
</dbReference>
<name>W9WU26_9EURO</name>
<evidence type="ECO:0008006" key="4">
    <source>
        <dbReference type="Google" id="ProtNLM"/>
    </source>
</evidence>
<evidence type="ECO:0000256" key="1">
    <source>
        <dbReference type="SAM" id="MobiDB-lite"/>
    </source>
</evidence>
<dbReference type="Gene3D" id="1.20.5.170">
    <property type="match status" value="1"/>
</dbReference>
<evidence type="ECO:0000313" key="3">
    <source>
        <dbReference type="Proteomes" id="UP000019473"/>
    </source>
</evidence>
<dbReference type="RefSeq" id="XP_007754468.1">
    <property type="nucleotide sequence ID" value="XM_007756278.1"/>
</dbReference>
<accession>W9WU26</accession>
<dbReference type="PANTHER" id="PTHR40618">
    <property type="entry name" value="B-ZIP TRANSCRIPTION FACTOR (EUROFUNG)-RELATED"/>
    <property type="match status" value="1"/>
</dbReference>
<comment type="caution">
    <text evidence="2">The sequence shown here is derived from an EMBL/GenBank/DDBJ whole genome shotgun (WGS) entry which is preliminary data.</text>
</comment>
<dbReference type="AlphaFoldDB" id="W9WU26"/>
<feature type="compositionally biased region" description="Low complexity" evidence="1">
    <location>
        <begin position="544"/>
        <end position="558"/>
    </location>
</feature>